<dbReference type="InterPro" id="IPR040378">
    <property type="entry name" value="BASL"/>
</dbReference>
<reference evidence="2" key="1">
    <citation type="submission" date="2021-03" db="EMBL/GenBank/DDBJ databases">
        <authorList>
            <person name="Li Z."/>
            <person name="Yang C."/>
        </authorList>
    </citation>
    <scope>NUCLEOTIDE SEQUENCE</scope>
    <source>
        <strain evidence="2">Dzin_1.0</strain>
        <tissue evidence="2">Leaf</tissue>
    </source>
</reference>
<name>A0A9D5D8M7_9LILI</name>
<dbReference type="Proteomes" id="UP001085076">
    <property type="component" value="Miscellaneous, Linkage group lg01"/>
</dbReference>
<organism evidence="2 3">
    <name type="scientific">Dioscorea zingiberensis</name>
    <dbReference type="NCBI Taxonomy" id="325984"/>
    <lineage>
        <taxon>Eukaryota</taxon>
        <taxon>Viridiplantae</taxon>
        <taxon>Streptophyta</taxon>
        <taxon>Embryophyta</taxon>
        <taxon>Tracheophyta</taxon>
        <taxon>Spermatophyta</taxon>
        <taxon>Magnoliopsida</taxon>
        <taxon>Liliopsida</taxon>
        <taxon>Dioscoreales</taxon>
        <taxon>Dioscoreaceae</taxon>
        <taxon>Dioscorea</taxon>
    </lineage>
</organism>
<protein>
    <submittedName>
        <fullName evidence="2">Uncharacterized protein</fullName>
    </submittedName>
</protein>
<dbReference type="PANTHER" id="PTHR33914:SF2">
    <property type="entry name" value="OS02G0582100 PROTEIN"/>
    <property type="match status" value="1"/>
</dbReference>
<dbReference type="PANTHER" id="PTHR33914">
    <property type="entry name" value="18S PRE-RIBOSOMAL ASSEMBLY PROTEIN GAR2-LIKE PROTEIN"/>
    <property type="match status" value="1"/>
</dbReference>
<proteinExistence type="predicted"/>
<dbReference type="OrthoDB" id="1911032at2759"/>
<accession>A0A9D5D8M7</accession>
<keyword evidence="3" id="KW-1185">Reference proteome</keyword>
<dbReference type="EMBL" id="JAGGNH010000001">
    <property type="protein sequence ID" value="KAJ0986864.1"/>
    <property type="molecule type" value="Genomic_DNA"/>
</dbReference>
<gene>
    <name evidence="2" type="ORF">J5N97_005220</name>
</gene>
<feature type="region of interest" description="Disordered" evidence="1">
    <location>
        <begin position="514"/>
        <end position="533"/>
    </location>
</feature>
<evidence type="ECO:0000256" key="1">
    <source>
        <dbReference type="SAM" id="MobiDB-lite"/>
    </source>
</evidence>
<reference evidence="2" key="2">
    <citation type="journal article" date="2022" name="Hortic Res">
        <title>The genome of Dioscorea zingiberensis sheds light on the biosynthesis, origin and evolution of the medicinally important diosgenin saponins.</title>
        <authorList>
            <person name="Li Y."/>
            <person name="Tan C."/>
            <person name="Li Z."/>
            <person name="Guo J."/>
            <person name="Li S."/>
            <person name="Chen X."/>
            <person name="Wang C."/>
            <person name="Dai X."/>
            <person name="Yang H."/>
            <person name="Song W."/>
            <person name="Hou L."/>
            <person name="Xu J."/>
            <person name="Tong Z."/>
            <person name="Xu A."/>
            <person name="Yuan X."/>
            <person name="Wang W."/>
            <person name="Yang Q."/>
            <person name="Chen L."/>
            <person name="Sun Z."/>
            <person name="Wang K."/>
            <person name="Pan B."/>
            <person name="Chen J."/>
            <person name="Bao Y."/>
            <person name="Liu F."/>
            <person name="Qi X."/>
            <person name="Gang D.R."/>
            <person name="Wen J."/>
            <person name="Li J."/>
        </authorList>
    </citation>
    <scope>NUCLEOTIDE SEQUENCE</scope>
    <source>
        <strain evidence="2">Dzin_1.0</strain>
    </source>
</reference>
<dbReference type="AlphaFoldDB" id="A0A9D5D8M7"/>
<dbReference type="GO" id="GO:0009786">
    <property type="term" value="P:regulation of asymmetric cell division"/>
    <property type="evidence" value="ECO:0007669"/>
    <property type="project" value="InterPro"/>
</dbReference>
<evidence type="ECO:0000313" key="2">
    <source>
        <dbReference type="EMBL" id="KAJ0986864.1"/>
    </source>
</evidence>
<sequence>MVVHHSNPFLVDMPQADTETINIGKHGFMSSMEKGNIEDSAPYSYAPRENRHVIDEDITKSSLNEDKHEEVACSIRAAEFATEWNPFLVDVTKLDNVTVTQEEHGFTSSSDVIDEKIFEGNIEDSLDEVEHMEARYSIPSAEEVPYYIVHHNNPFLMDMLKLDNEIVTEGEHFLTLPIEKEIFEDRKPCKELEPAQYSLGHGRDAENVDRIKTSLSEDELTKVPYSVVHQGNPFLVDVPELDDDSVTGGRHDFTLPSTKKIFVEETQLPSQWIYAQGEENFRINEASMKNTQSTQSEDAHMEVSCSSNGTEFDTNFYADEMISETEMNVCKEGSCSVIEDICADEVVNSPEKIATEVKEPNGSISSELNHFPSDRDNIVMEGAANSTIPISHDLKASLVNGNSISVFDNDVEEKLGAGSLPEARENPDSTYQDEKGSSAAMIVPFDAKEFKPSHGLGETPADSMVKSGIITFNFDSARTNISSAKESKDDKDHQASVCDVLNRRIEDTATDVATASTQNSVHPNRGESGFSGPIIASGRIPFSGSISHRSDSSTTSARSFAFPILPTEWNSSPVKMAKADHRQLRKQRFWRMVFFCCRF</sequence>
<evidence type="ECO:0000313" key="3">
    <source>
        <dbReference type="Proteomes" id="UP001085076"/>
    </source>
</evidence>
<comment type="caution">
    <text evidence="2">The sequence shown here is derived from an EMBL/GenBank/DDBJ whole genome shotgun (WGS) entry which is preliminary data.</text>
</comment>